<evidence type="ECO:0000256" key="1">
    <source>
        <dbReference type="SAM" id="MobiDB-lite"/>
    </source>
</evidence>
<sequence length="212" mass="23276">MVVYIFLFFALAITGLCRNPHTTKFEDQITVTTQTVAPYPPQSSSTSTVSLSPSLDDSTTSYLFGALLNERAANKAEKCKNTDQGSFVESAVKFLSNWKLDAGVAGQNNETAKQVLERLVHYQDLYAIIFPTQRARRGKSPLMFPENTVKEIRIMKSVLEEGGVLRGRNGRVIDALDVIFDDICTGNETVAQIPRSVQEMVGVVLRGIAAAV</sequence>
<feature type="chain" id="PRO_5043497371" evidence="2">
    <location>
        <begin position="18"/>
        <end position="212"/>
    </location>
</feature>
<dbReference type="AlphaFoldDB" id="A0AAW0QNC6"/>
<protein>
    <submittedName>
        <fullName evidence="3">Uncharacterized protein</fullName>
    </submittedName>
</protein>
<feature type="signal peptide" evidence="2">
    <location>
        <begin position="1"/>
        <end position="17"/>
    </location>
</feature>
<gene>
    <name evidence="3" type="ORF">PG999_009029</name>
</gene>
<dbReference type="Proteomes" id="UP001392437">
    <property type="component" value="Unassembled WGS sequence"/>
</dbReference>
<organism evidence="3 4">
    <name type="scientific">Apiospora kogelbergensis</name>
    <dbReference type="NCBI Taxonomy" id="1337665"/>
    <lineage>
        <taxon>Eukaryota</taxon>
        <taxon>Fungi</taxon>
        <taxon>Dikarya</taxon>
        <taxon>Ascomycota</taxon>
        <taxon>Pezizomycotina</taxon>
        <taxon>Sordariomycetes</taxon>
        <taxon>Xylariomycetidae</taxon>
        <taxon>Amphisphaeriales</taxon>
        <taxon>Apiosporaceae</taxon>
        <taxon>Apiospora</taxon>
    </lineage>
</organism>
<name>A0AAW0QNC6_9PEZI</name>
<reference evidence="3 4" key="1">
    <citation type="submission" date="2023-01" db="EMBL/GenBank/DDBJ databases">
        <title>Analysis of 21 Apiospora genomes using comparative genomics revels a genus with tremendous synthesis potential of carbohydrate active enzymes and secondary metabolites.</title>
        <authorList>
            <person name="Sorensen T."/>
        </authorList>
    </citation>
    <scope>NUCLEOTIDE SEQUENCE [LARGE SCALE GENOMIC DNA]</scope>
    <source>
        <strain evidence="3 4">CBS 117206</strain>
    </source>
</reference>
<feature type="region of interest" description="Disordered" evidence="1">
    <location>
        <begin position="36"/>
        <end position="55"/>
    </location>
</feature>
<accession>A0AAW0QNC6</accession>
<proteinExistence type="predicted"/>
<evidence type="ECO:0000313" key="3">
    <source>
        <dbReference type="EMBL" id="KAK8105670.1"/>
    </source>
</evidence>
<evidence type="ECO:0000313" key="4">
    <source>
        <dbReference type="Proteomes" id="UP001392437"/>
    </source>
</evidence>
<evidence type="ECO:0000256" key="2">
    <source>
        <dbReference type="SAM" id="SignalP"/>
    </source>
</evidence>
<feature type="compositionally biased region" description="Low complexity" evidence="1">
    <location>
        <begin position="43"/>
        <end position="55"/>
    </location>
</feature>
<keyword evidence="2" id="KW-0732">Signal</keyword>
<dbReference type="EMBL" id="JAQQWP010000008">
    <property type="protein sequence ID" value="KAK8105670.1"/>
    <property type="molecule type" value="Genomic_DNA"/>
</dbReference>
<comment type="caution">
    <text evidence="3">The sequence shown here is derived from an EMBL/GenBank/DDBJ whole genome shotgun (WGS) entry which is preliminary data.</text>
</comment>
<keyword evidence="4" id="KW-1185">Reference proteome</keyword>